<dbReference type="InterPro" id="IPR008271">
    <property type="entry name" value="Ser/Thr_kinase_AS"/>
</dbReference>
<keyword evidence="7" id="KW-0067">ATP-binding</keyword>
<dbReference type="FunFam" id="1.10.510.10:FF:000211">
    <property type="entry name" value="Cyclin-dependent kinase G-2"/>
    <property type="match status" value="1"/>
</dbReference>
<evidence type="ECO:0000259" key="9">
    <source>
        <dbReference type="PROSITE" id="PS50011"/>
    </source>
</evidence>
<dbReference type="PROSITE" id="PS00108">
    <property type="entry name" value="PROTEIN_KINASE_ST"/>
    <property type="match status" value="1"/>
</dbReference>
<dbReference type="GO" id="GO:0010556">
    <property type="term" value="P:regulation of macromolecule biosynthetic process"/>
    <property type="evidence" value="ECO:0007669"/>
    <property type="project" value="UniProtKB-ARBA"/>
</dbReference>
<dbReference type="Gramene" id="EME29357">
    <property type="protein sequence ID" value="EME29357"/>
    <property type="gene ID" value="Gasu_31860"/>
</dbReference>
<dbReference type="EC" id="2.7.11.22" evidence="10"/>
<dbReference type="InterPro" id="IPR000719">
    <property type="entry name" value="Prot_kinase_dom"/>
</dbReference>
<evidence type="ECO:0000256" key="1">
    <source>
        <dbReference type="ARBA" id="ARBA00006485"/>
    </source>
</evidence>
<dbReference type="GO" id="GO:0007346">
    <property type="term" value="P:regulation of mitotic cell cycle"/>
    <property type="evidence" value="ECO:0007669"/>
    <property type="project" value="TreeGrafter"/>
</dbReference>
<dbReference type="GO" id="GO:0005524">
    <property type="term" value="F:ATP binding"/>
    <property type="evidence" value="ECO:0007669"/>
    <property type="project" value="UniProtKB-KW"/>
</dbReference>
<dbReference type="PANTHER" id="PTHR24056">
    <property type="entry name" value="CELL DIVISION PROTEIN KINASE"/>
    <property type="match status" value="1"/>
</dbReference>
<dbReference type="Gene3D" id="1.10.510.10">
    <property type="entry name" value="Transferase(Phosphotransferase) domain 1"/>
    <property type="match status" value="1"/>
</dbReference>
<sequence length="401" mass="46355">MDGKCKRCIVMDSKCIHKRPRENQKEREQTNVNGKEHSKKEDASNEQLLYDERNNDESHRVLQNSSTLVKHLPVLTGCRSVDNYERLNFIEEGTYGRVFRGRDIHTNEIYALKEIKLDNEVEGFPLTSLREVSILVSLRHPNVIHVREVVVGSNLNKIYLVMEYAQHDMKNVLDNMRHPFSQAEVKSLLRQLLSGVAYLHDNWVLHRDLKTSNLLLNNEGILKICDFGLARLYSDPLKPYTQPVVTLWYRAPELLLGAKTYTPAVDIWSVGCIFAEWLTREALFPGCTEIDQLSRIWKCLGTPNEEIWPGLSELPHASKIKFVKQPYNYLRQRFDNTIYGGQTSVTNLGLDLMNKLLTYDPAKRIQAQDALNHPYFEEIPKPVDPSLMQTFPETHVNMTSY</sequence>
<evidence type="ECO:0000256" key="5">
    <source>
        <dbReference type="ARBA" id="ARBA00022741"/>
    </source>
</evidence>
<dbReference type="OrthoDB" id="647at2759"/>
<dbReference type="PANTHER" id="PTHR24056:SF107">
    <property type="entry name" value="CYCLIN-DEPENDENT KINASE 11A-RELATED"/>
    <property type="match status" value="1"/>
</dbReference>
<protein>
    <submittedName>
        <fullName evidence="10">Cyclin-dependent serine/threonine protein kinase</fullName>
        <ecNumber evidence="10">2.7.11.22</ecNumber>
    </submittedName>
</protein>
<dbReference type="CDD" id="cd07843">
    <property type="entry name" value="STKc_CDC2L1"/>
    <property type="match status" value="1"/>
</dbReference>
<evidence type="ECO:0000256" key="2">
    <source>
        <dbReference type="ARBA" id="ARBA00022527"/>
    </source>
</evidence>
<dbReference type="InterPro" id="IPR011009">
    <property type="entry name" value="Kinase-like_dom_sf"/>
</dbReference>
<gene>
    <name evidence="10" type="ORF">Gasu_31860</name>
</gene>
<feature type="region of interest" description="Disordered" evidence="8">
    <location>
        <begin position="19"/>
        <end position="47"/>
    </location>
</feature>
<dbReference type="AlphaFoldDB" id="M2XH25"/>
<accession>M2XH25</accession>
<keyword evidence="11" id="KW-1185">Reference proteome</keyword>
<evidence type="ECO:0000313" key="10">
    <source>
        <dbReference type="EMBL" id="EME29357.1"/>
    </source>
</evidence>
<dbReference type="InterPro" id="IPR045267">
    <property type="entry name" value="CDK11/PITSLRE_STKc"/>
</dbReference>
<organism evidence="10 11">
    <name type="scientific">Galdieria sulphuraria</name>
    <name type="common">Red alga</name>
    <dbReference type="NCBI Taxonomy" id="130081"/>
    <lineage>
        <taxon>Eukaryota</taxon>
        <taxon>Rhodophyta</taxon>
        <taxon>Bangiophyceae</taxon>
        <taxon>Galdieriales</taxon>
        <taxon>Galdieriaceae</taxon>
        <taxon>Galdieria</taxon>
    </lineage>
</organism>
<keyword evidence="6 10" id="KW-0418">Kinase</keyword>
<feature type="domain" description="Protein kinase" evidence="9">
    <location>
        <begin position="84"/>
        <end position="376"/>
    </location>
</feature>
<dbReference type="FunFam" id="3.30.200.20:FF:000172">
    <property type="entry name" value="cyclin-dependent kinase G-2 isoform X1"/>
    <property type="match status" value="1"/>
</dbReference>
<dbReference type="RefSeq" id="XP_005705877.1">
    <property type="nucleotide sequence ID" value="XM_005705820.1"/>
</dbReference>
<dbReference type="InterPro" id="IPR050108">
    <property type="entry name" value="CDK"/>
</dbReference>
<dbReference type="KEGG" id="gsl:Gasu_31860"/>
<dbReference type="EMBL" id="KB454509">
    <property type="protein sequence ID" value="EME29357.1"/>
    <property type="molecule type" value="Genomic_DNA"/>
</dbReference>
<evidence type="ECO:0000256" key="8">
    <source>
        <dbReference type="SAM" id="MobiDB-lite"/>
    </source>
</evidence>
<dbReference type="SUPFAM" id="SSF56112">
    <property type="entry name" value="Protein kinase-like (PK-like)"/>
    <property type="match status" value="1"/>
</dbReference>
<reference evidence="11" key="1">
    <citation type="journal article" date="2013" name="Science">
        <title>Gene transfer from bacteria and archaea facilitated evolution of an extremophilic eukaryote.</title>
        <authorList>
            <person name="Schonknecht G."/>
            <person name="Chen W.H."/>
            <person name="Ternes C.M."/>
            <person name="Barbier G.G."/>
            <person name="Shrestha R.P."/>
            <person name="Stanke M."/>
            <person name="Brautigam A."/>
            <person name="Baker B.J."/>
            <person name="Banfield J.F."/>
            <person name="Garavito R.M."/>
            <person name="Carr K."/>
            <person name="Wilkerson C."/>
            <person name="Rensing S.A."/>
            <person name="Gagneul D."/>
            <person name="Dickenson N.E."/>
            <person name="Oesterhelt C."/>
            <person name="Lercher M.J."/>
            <person name="Weber A.P."/>
        </authorList>
    </citation>
    <scope>NUCLEOTIDE SEQUENCE [LARGE SCALE GENOMIC DNA]</scope>
    <source>
        <strain evidence="11">074W</strain>
    </source>
</reference>
<dbReference type="OMA" id="WVARATN"/>
<proteinExistence type="inferred from homology"/>
<name>M2XH25_GALSU</name>
<dbReference type="GO" id="GO:0005634">
    <property type="term" value="C:nucleus"/>
    <property type="evidence" value="ECO:0007669"/>
    <property type="project" value="TreeGrafter"/>
</dbReference>
<feature type="compositionally biased region" description="Basic and acidic residues" evidence="8">
    <location>
        <begin position="21"/>
        <end position="43"/>
    </location>
</feature>
<evidence type="ECO:0000256" key="7">
    <source>
        <dbReference type="ARBA" id="ARBA00022840"/>
    </source>
</evidence>
<comment type="similarity">
    <text evidence="1">Belongs to the protein kinase superfamily. CMGC Ser/Thr protein kinase family. CDC2/CDKX subfamily.</text>
</comment>
<keyword evidence="2 10" id="KW-0723">Serine/threonine-protein kinase</keyword>
<dbReference type="STRING" id="130081.M2XH25"/>
<dbReference type="GO" id="GO:0080090">
    <property type="term" value="P:regulation of primary metabolic process"/>
    <property type="evidence" value="ECO:0007669"/>
    <property type="project" value="UniProtKB-ARBA"/>
</dbReference>
<keyword evidence="4 10" id="KW-0808">Transferase</keyword>
<dbReference type="Pfam" id="PF00069">
    <property type="entry name" value="Pkinase"/>
    <property type="match status" value="1"/>
</dbReference>
<dbReference type="Gene3D" id="3.30.200.20">
    <property type="entry name" value="Phosphorylase Kinase, domain 1"/>
    <property type="match status" value="1"/>
</dbReference>
<evidence type="ECO:0000256" key="6">
    <source>
        <dbReference type="ARBA" id="ARBA00022777"/>
    </source>
</evidence>
<keyword evidence="3" id="KW-0597">Phosphoprotein</keyword>
<dbReference type="PROSITE" id="PS50011">
    <property type="entry name" value="PROTEIN_KINASE_DOM"/>
    <property type="match status" value="1"/>
</dbReference>
<evidence type="ECO:0000256" key="4">
    <source>
        <dbReference type="ARBA" id="ARBA00022679"/>
    </source>
</evidence>
<keyword evidence="5" id="KW-0547">Nucleotide-binding</keyword>
<evidence type="ECO:0000256" key="3">
    <source>
        <dbReference type="ARBA" id="ARBA00022553"/>
    </source>
</evidence>
<dbReference type="Proteomes" id="UP000030680">
    <property type="component" value="Unassembled WGS sequence"/>
</dbReference>
<dbReference type="eggNOG" id="KOG0663">
    <property type="taxonomic scope" value="Eukaryota"/>
</dbReference>
<evidence type="ECO:0000313" key="11">
    <source>
        <dbReference type="Proteomes" id="UP000030680"/>
    </source>
</evidence>
<dbReference type="GeneID" id="17088161"/>
<dbReference type="SMART" id="SM00220">
    <property type="entry name" value="S_TKc"/>
    <property type="match status" value="1"/>
</dbReference>
<dbReference type="GO" id="GO:0004693">
    <property type="term" value="F:cyclin-dependent protein serine/threonine kinase activity"/>
    <property type="evidence" value="ECO:0007669"/>
    <property type="project" value="UniProtKB-EC"/>
</dbReference>